<dbReference type="GO" id="GO:0004252">
    <property type="term" value="F:serine-type endopeptidase activity"/>
    <property type="evidence" value="ECO:0007669"/>
    <property type="project" value="InterPro"/>
</dbReference>
<comment type="caution">
    <text evidence="6">The sequence shown here is derived from an EMBL/GenBank/DDBJ whole genome shotgun (WGS) entry which is preliminary data.</text>
</comment>
<dbReference type="SUPFAM" id="SSF50494">
    <property type="entry name" value="Trypsin-like serine proteases"/>
    <property type="match status" value="1"/>
</dbReference>
<dbReference type="PRINTS" id="PR00834">
    <property type="entry name" value="PROTEASES2C"/>
</dbReference>
<accession>A0A4Y9FWZ3</accession>
<keyword evidence="3 5" id="KW-1133">Transmembrane helix</keyword>
<dbReference type="NCBIfam" id="NF033740">
    <property type="entry name" value="MarP_fam_protase"/>
    <property type="match status" value="1"/>
</dbReference>
<reference evidence="6 7" key="1">
    <citation type="submission" date="2019-03" db="EMBL/GenBank/DDBJ databases">
        <title>Diversity of the mouse oral microbiome.</title>
        <authorList>
            <person name="Joseph S."/>
            <person name="Aduse-Opoku J."/>
            <person name="Curtis M."/>
            <person name="Wade W."/>
            <person name="Hashim A."/>
        </authorList>
    </citation>
    <scope>NUCLEOTIDE SEQUENCE [LARGE SCALE GENOMIC DNA]</scope>
    <source>
        <strain evidence="6 7">P1012</strain>
    </source>
</reference>
<evidence type="ECO:0000256" key="3">
    <source>
        <dbReference type="ARBA" id="ARBA00022989"/>
    </source>
</evidence>
<dbReference type="RefSeq" id="WP_135113354.1">
    <property type="nucleotide sequence ID" value="NZ_JADGLL010000005.1"/>
</dbReference>
<proteinExistence type="predicted"/>
<dbReference type="InterPro" id="IPR009003">
    <property type="entry name" value="Peptidase_S1_PA"/>
</dbReference>
<dbReference type="GO" id="GO:0006508">
    <property type="term" value="P:proteolysis"/>
    <property type="evidence" value="ECO:0007669"/>
    <property type="project" value="UniProtKB-KW"/>
</dbReference>
<evidence type="ECO:0000256" key="2">
    <source>
        <dbReference type="ARBA" id="ARBA00022692"/>
    </source>
</evidence>
<keyword evidence="2 5" id="KW-0812">Transmembrane</keyword>
<dbReference type="GO" id="GO:0016020">
    <property type="term" value="C:membrane"/>
    <property type="evidence" value="ECO:0007669"/>
    <property type="project" value="UniProtKB-SubCell"/>
</dbReference>
<dbReference type="Pfam" id="PF02674">
    <property type="entry name" value="Colicin_V"/>
    <property type="match status" value="1"/>
</dbReference>
<dbReference type="Pfam" id="PF13365">
    <property type="entry name" value="Trypsin_2"/>
    <property type="match status" value="1"/>
</dbReference>
<dbReference type="InterPro" id="IPR001940">
    <property type="entry name" value="Peptidase_S1C"/>
</dbReference>
<dbReference type="EMBL" id="SPQB01000005">
    <property type="protein sequence ID" value="TFU33796.1"/>
    <property type="molecule type" value="Genomic_DNA"/>
</dbReference>
<evidence type="ECO:0000313" key="7">
    <source>
        <dbReference type="Proteomes" id="UP000298358"/>
    </source>
</evidence>
<sequence>MLPIVDIVIVVLLIAALITGLRVGLFSALGALAGLVAGGLAAPWVLPIVARAVTDAGWRPLAVIGSAVALLALGAALGSAIGRVIRHGADLLKLKAVERLLGGVVAVVAAGLALVLTGSGIATAGIPVVSSSVASSSVLRTIDRVTPAPVSEAMARLHAATLGETVLPTIDGLLGDVEAPAGAESVDTSLPALRTSAQSVARIRGIASSCSRSLTGTGFVAAEDRIVTNAHVVAGVETPIVELPGEPARDGRVVYFDPVDDLAVIAVDVAAAALPIAETLSPGAPAAVQGFPYGGPFKTVPATVAATGSAPITDIHGGSVAPREVYALSAAVHPGNSGGPLLTPEGAVAGVIFARDEVQQNVGYAMTTAELRPVLAQLDGATEPVSTGSCVG</sequence>
<dbReference type="OrthoDB" id="9766361at2"/>
<comment type="subcellular location">
    <subcellularLocation>
        <location evidence="1">Membrane</location>
        <topology evidence="1">Multi-pass membrane protein</topology>
    </subcellularLocation>
</comment>
<name>A0A4Y9FWZ3_9MICO</name>
<feature type="transmembrane region" description="Helical" evidence="5">
    <location>
        <begin position="7"/>
        <end position="25"/>
    </location>
</feature>
<evidence type="ECO:0000313" key="6">
    <source>
        <dbReference type="EMBL" id="TFU33796.1"/>
    </source>
</evidence>
<evidence type="ECO:0000256" key="4">
    <source>
        <dbReference type="ARBA" id="ARBA00023136"/>
    </source>
</evidence>
<protein>
    <submittedName>
        <fullName evidence="6">MarP family serine protease</fullName>
    </submittedName>
</protein>
<feature type="transmembrane region" description="Helical" evidence="5">
    <location>
        <begin position="31"/>
        <end position="49"/>
    </location>
</feature>
<keyword evidence="6" id="KW-0645">Protease</keyword>
<dbReference type="Proteomes" id="UP000298358">
    <property type="component" value="Unassembled WGS sequence"/>
</dbReference>
<dbReference type="InterPro" id="IPR003825">
    <property type="entry name" value="Colicin-V_CvpA"/>
</dbReference>
<evidence type="ECO:0000256" key="1">
    <source>
        <dbReference type="ARBA" id="ARBA00004141"/>
    </source>
</evidence>
<gene>
    <name evidence="6" type="ORF">E4U02_03790</name>
</gene>
<dbReference type="Gene3D" id="2.40.10.10">
    <property type="entry name" value="Trypsin-like serine proteases"/>
    <property type="match status" value="2"/>
</dbReference>
<dbReference type="AlphaFoldDB" id="A0A4Y9FWZ3"/>
<keyword evidence="4 5" id="KW-0472">Membrane</keyword>
<dbReference type="PANTHER" id="PTHR43019">
    <property type="entry name" value="SERINE ENDOPROTEASE DEGS"/>
    <property type="match status" value="1"/>
</dbReference>
<organism evidence="6 7">
    <name type="scientific">Microbacterium paludicola</name>
    <dbReference type="NCBI Taxonomy" id="300019"/>
    <lineage>
        <taxon>Bacteria</taxon>
        <taxon>Bacillati</taxon>
        <taxon>Actinomycetota</taxon>
        <taxon>Actinomycetes</taxon>
        <taxon>Micrococcales</taxon>
        <taxon>Microbacteriaceae</taxon>
        <taxon>Microbacterium</taxon>
    </lineage>
</organism>
<feature type="transmembrane region" description="Helical" evidence="5">
    <location>
        <begin position="61"/>
        <end position="81"/>
    </location>
</feature>
<feature type="transmembrane region" description="Helical" evidence="5">
    <location>
        <begin position="101"/>
        <end position="129"/>
    </location>
</feature>
<dbReference type="PANTHER" id="PTHR43019:SF23">
    <property type="entry name" value="PROTEASE DO-LIKE 5, CHLOROPLASTIC"/>
    <property type="match status" value="1"/>
</dbReference>
<dbReference type="InterPro" id="IPR047680">
    <property type="entry name" value="MarP-like"/>
</dbReference>
<keyword evidence="6" id="KW-0378">Hydrolase</keyword>
<evidence type="ECO:0000256" key="5">
    <source>
        <dbReference type="SAM" id="Phobius"/>
    </source>
</evidence>
<dbReference type="GO" id="GO:0009403">
    <property type="term" value="P:toxin biosynthetic process"/>
    <property type="evidence" value="ECO:0007669"/>
    <property type="project" value="InterPro"/>
</dbReference>
<dbReference type="InterPro" id="IPR043504">
    <property type="entry name" value="Peptidase_S1_PA_chymotrypsin"/>
</dbReference>
<keyword evidence="7" id="KW-1185">Reference proteome</keyword>